<comment type="caution">
    <text evidence="2">The sequence shown here is derived from an EMBL/GenBank/DDBJ whole genome shotgun (WGS) entry which is preliminary data.</text>
</comment>
<evidence type="ECO:0000259" key="1">
    <source>
        <dbReference type="Pfam" id="PF13468"/>
    </source>
</evidence>
<gene>
    <name evidence="2" type="ORF">DRF65_10275</name>
</gene>
<sequence>MKNNVQLSHVLYRVQDLHIAVKKLQDAGFIVEYGAYPDKAYNALIWFEKGIFIEIYHNSGLPVYIKWMMKVFGYQSVLERMRQWEDIEEGWCEWSLESALENLNSEKQFFESENTEFRFHKAKRKDGDGNKLKWELLMPDDIDFPFVMSAYVPNPRPKEINHPNGIVVVKNIKVGTDRLNTQVLNRLLTNQEGLELIQGKGLQTVEFINSDLKIENIL</sequence>
<proteinExistence type="predicted"/>
<organism evidence="2 3">
    <name type="scientific">Chryseobacterium pennae</name>
    <dbReference type="NCBI Taxonomy" id="2258962"/>
    <lineage>
        <taxon>Bacteria</taxon>
        <taxon>Pseudomonadati</taxon>
        <taxon>Bacteroidota</taxon>
        <taxon>Flavobacteriia</taxon>
        <taxon>Flavobacteriales</taxon>
        <taxon>Weeksellaceae</taxon>
        <taxon>Chryseobacterium group</taxon>
        <taxon>Chryseobacterium</taxon>
    </lineage>
</organism>
<feature type="domain" description="Glyoxalase-like" evidence="1">
    <location>
        <begin position="7"/>
        <end position="179"/>
    </location>
</feature>
<dbReference type="EMBL" id="QNVT01000008">
    <property type="protein sequence ID" value="REC62470.1"/>
    <property type="molecule type" value="Genomic_DNA"/>
</dbReference>
<dbReference type="Pfam" id="PF13468">
    <property type="entry name" value="Glyoxalase_3"/>
    <property type="match status" value="1"/>
</dbReference>
<dbReference type="InterPro" id="IPR025870">
    <property type="entry name" value="Glyoxalase-like_dom"/>
</dbReference>
<name>A0A3D9C9A7_9FLAO</name>
<reference evidence="3" key="1">
    <citation type="submission" date="2018-06" db="EMBL/GenBank/DDBJ databases">
        <authorList>
            <person name="Lum Nde A."/>
            <person name="Hugo C."/>
        </authorList>
    </citation>
    <scope>NUCLEOTIDE SEQUENCE [LARGE SCALE GENOMIC DNA]</scope>
    <source>
        <strain evidence="3">1_F178</strain>
    </source>
</reference>
<dbReference type="Gene3D" id="3.10.180.10">
    <property type="entry name" value="2,3-Dihydroxybiphenyl 1,2-Dioxygenase, domain 1"/>
    <property type="match status" value="1"/>
</dbReference>
<keyword evidence="3" id="KW-1185">Reference proteome</keyword>
<protein>
    <recommendedName>
        <fullName evidence="1">Glyoxalase-like domain-containing protein</fullName>
    </recommendedName>
</protein>
<dbReference type="RefSeq" id="WP_115970666.1">
    <property type="nucleotide sequence ID" value="NZ_QNVT01000008.1"/>
</dbReference>
<dbReference type="Proteomes" id="UP000256686">
    <property type="component" value="Unassembled WGS sequence"/>
</dbReference>
<accession>A0A3D9C9A7</accession>
<evidence type="ECO:0000313" key="3">
    <source>
        <dbReference type="Proteomes" id="UP000256686"/>
    </source>
</evidence>
<evidence type="ECO:0000313" key="2">
    <source>
        <dbReference type="EMBL" id="REC62470.1"/>
    </source>
</evidence>
<dbReference type="InterPro" id="IPR029068">
    <property type="entry name" value="Glyas_Bleomycin-R_OHBP_Dase"/>
</dbReference>
<dbReference type="AlphaFoldDB" id="A0A3D9C9A7"/>